<protein>
    <recommendedName>
        <fullName evidence="4">Transposase, Ptta/En/Spm, plant</fullName>
    </recommendedName>
</protein>
<accession>A0AA35V4F5</accession>
<evidence type="ECO:0000313" key="3">
    <source>
        <dbReference type="Proteomes" id="UP001177003"/>
    </source>
</evidence>
<feature type="region of interest" description="Disordered" evidence="1">
    <location>
        <begin position="1"/>
        <end position="42"/>
    </location>
</feature>
<sequence length="448" mass="51276">MEVDKEQHEDIPEYNTKYELDDGNQEYDSPTENGESKDIHYNSQLDSEEEIHKIVPSKLDRKRGMTRLPKLKTEYVNSGGKKRVRFDEFGKFTGKNNAVFVSYLGDLVHEKVGLSALCWKKVKPEMKDKIWEEITCYFEVHESGKQFVMNRLVRYRALITEQDDWNKVVTYTQSQEFHNVSQRTIKGRKMSKYDHQMGRGGYTTLRRKLIEENVISKEEIPPRSVMWCKGRQSKGEFKDEDVKIMTDKLMEHEKQIKEGQVNVELGTDAMTLVFGKEKGGFLKGVGTGVTYNRYFNVPRSKGSSKEEIKDLKVALHNGKLELEKKDVELKALSTKVNEQDQTLKLVLAHLNAKGADFPNLSHTIGISSEKIVQSNETSPVSLKTIEPSEPVTLANTKTTNKTVESKTTTINQNIPKVSPNNPIHQPIKCSLSYPYKRNIGTIHLSSER</sequence>
<reference evidence="2" key="1">
    <citation type="submission" date="2023-04" db="EMBL/GenBank/DDBJ databases">
        <authorList>
            <person name="Vijverberg K."/>
            <person name="Xiong W."/>
            <person name="Schranz E."/>
        </authorList>
    </citation>
    <scope>NUCLEOTIDE SEQUENCE</scope>
</reference>
<dbReference type="EMBL" id="OX465086">
    <property type="protein sequence ID" value="CAI9261684.1"/>
    <property type="molecule type" value="Genomic_DNA"/>
</dbReference>
<evidence type="ECO:0000256" key="1">
    <source>
        <dbReference type="SAM" id="MobiDB-lite"/>
    </source>
</evidence>
<gene>
    <name evidence="2" type="ORF">LSALG_LOCUS2462</name>
</gene>
<evidence type="ECO:0000313" key="2">
    <source>
        <dbReference type="EMBL" id="CAI9261684.1"/>
    </source>
</evidence>
<keyword evidence="3" id="KW-1185">Reference proteome</keyword>
<evidence type="ECO:0008006" key="4">
    <source>
        <dbReference type="Google" id="ProtNLM"/>
    </source>
</evidence>
<dbReference type="PANTHER" id="PTHR33018">
    <property type="entry name" value="OS10G0338966 PROTEIN-RELATED"/>
    <property type="match status" value="1"/>
</dbReference>
<organism evidence="2 3">
    <name type="scientific">Lactuca saligna</name>
    <name type="common">Willowleaf lettuce</name>
    <dbReference type="NCBI Taxonomy" id="75948"/>
    <lineage>
        <taxon>Eukaryota</taxon>
        <taxon>Viridiplantae</taxon>
        <taxon>Streptophyta</taxon>
        <taxon>Embryophyta</taxon>
        <taxon>Tracheophyta</taxon>
        <taxon>Spermatophyta</taxon>
        <taxon>Magnoliopsida</taxon>
        <taxon>eudicotyledons</taxon>
        <taxon>Gunneridae</taxon>
        <taxon>Pentapetalae</taxon>
        <taxon>asterids</taxon>
        <taxon>campanulids</taxon>
        <taxon>Asterales</taxon>
        <taxon>Asteraceae</taxon>
        <taxon>Cichorioideae</taxon>
        <taxon>Cichorieae</taxon>
        <taxon>Lactucinae</taxon>
        <taxon>Lactuca</taxon>
    </lineage>
</organism>
<name>A0AA35V4F5_LACSI</name>
<dbReference type="Proteomes" id="UP001177003">
    <property type="component" value="Chromosome 0"/>
</dbReference>
<feature type="compositionally biased region" description="Basic and acidic residues" evidence="1">
    <location>
        <begin position="1"/>
        <end position="20"/>
    </location>
</feature>
<dbReference type="PANTHER" id="PTHR33018:SF34">
    <property type="entry name" value="OS02G0472350 PROTEIN"/>
    <property type="match status" value="1"/>
</dbReference>
<proteinExistence type="predicted"/>
<dbReference type="AlphaFoldDB" id="A0AA35V4F5"/>